<dbReference type="PANTHER" id="PTHR45624">
    <property type="entry name" value="MITOCHONDRIAL BASIC AMINO ACIDS TRANSPORTER-RELATED"/>
    <property type="match status" value="1"/>
</dbReference>
<protein>
    <submittedName>
        <fullName evidence="12">Mitochondrial ornithine carrier protein</fullName>
    </submittedName>
</protein>
<keyword evidence="6" id="KW-1133">Transmembrane helix</keyword>
<accession>A0A9P6W977</accession>
<dbReference type="Pfam" id="PF00153">
    <property type="entry name" value="Mito_carr"/>
    <property type="match status" value="3"/>
</dbReference>
<evidence type="ECO:0000256" key="2">
    <source>
        <dbReference type="ARBA" id="ARBA00006375"/>
    </source>
</evidence>
<keyword evidence="4 9" id="KW-0812">Transmembrane</keyword>
<evidence type="ECO:0000313" key="13">
    <source>
        <dbReference type="Proteomes" id="UP000750334"/>
    </source>
</evidence>
<evidence type="ECO:0000313" key="12">
    <source>
        <dbReference type="EMBL" id="KAG0666570.1"/>
    </source>
</evidence>
<comment type="subcellular location">
    <subcellularLocation>
        <location evidence="1">Mitochondrion membrane</location>
        <topology evidence="1">Multi-pass membrane protein</topology>
    </subcellularLocation>
</comment>
<dbReference type="PROSITE" id="PS50920">
    <property type="entry name" value="SOLCAR"/>
    <property type="match status" value="3"/>
</dbReference>
<keyword evidence="13" id="KW-1185">Reference proteome</keyword>
<reference evidence="12 13" key="1">
    <citation type="submission" date="2020-11" db="EMBL/GenBank/DDBJ databases">
        <title>Kefir isolates.</title>
        <authorList>
            <person name="Marcisauskas S."/>
            <person name="Kim Y."/>
            <person name="Blasche S."/>
        </authorList>
    </citation>
    <scope>NUCLEOTIDE SEQUENCE [LARGE SCALE GENOMIC DNA]</scope>
    <source>
        <strain evidence="12 13">OG2</strain>
    </source>
</reference>
<dbReference type="EMBL" id="PUHR01000103">
    <property type="protein sequence ID" value="KAG0666570.1"/>
    <property type="molecule type" value="Genomic_DNA"/>
</dbReference>
<gene>
    <name evidence="12" type="primary">ORT1</name>
    <name evidence="12" type="ORF">C6P45_000224</name>
</gene>
<proteinExistence type="inferred from homology"/>
<dbReference type="Proteomes" id="UP000750334">
    <property type="component" value="Unassembled WGS sequence"/>
</dbReference>
<comment type="caution">
    <text evidence="12">The sequence shown here is derived from an EMBL/GenBank/DDBJ whole genome shotgun (WGS) entry which is preliminary data.</text>
</comment>
<sequence length="369" mass="40700">MTEVQEVTNSPINVESSPLTDIINGSIAGALGKIIEYPFDTVKVRLQTQGSKVFPTTWSCIKYTYKNEGILKGFFQGISSPIFGASLENATLFVSYNQTSKFLERNFKNISDLNNILISGAVAGSCASFVLTPVELVKCRLQIANLNKNVANNLKDTSISGTIMSILKERGVIGLWQGQSGTFIRESFGGVAWFATYELMKKALRERHGGEENKTWELLLSGASAGVAFNASIFPADTVKSVMQTEHISLKGTILKVLRTQGVAGFYRGLGITLIRAVPANATQFNPTAKANEEQYQNEKLTKETDYYANLAKVRPGFPLPQKDSDDPTGQHKEHYERKSQYEGSGMSVLSRKRGDRLGFLDRRRGNDE</sequence>
<keyword evidence="5" id="KW-0677">Repeat</keyword>
<keyword evidence="3 10" id="KW-0813">Transport</keyword>
<evidence type="ECO:0000256" key="4">
    <source>
        <dbReference type="ARBA" id="ARBA00022692"/>
    </source>
</evidence>
<dbReference type="FunFam" id="1.50.40.10:FF:000099">
    <property type="entry name" value="Mitochondrial carrier protein"/>
    <property type="match status" value="1"/>
</dbReference>
<feature type="region of interest" description="Disordered" evidence="11">
    <location>
        <begin position="316"/>
        <end position="369"/>
    </location>
</feature>
<comment type="similarity">
    <text evidence="2 10">Belongs to the mitochondrial carrier (TC 2.A.29) family.</text>
</comment>
<evidence type="ECO:0000256" key="5">
    <source>
        <dbReference type="ARBA" id="ARBA00022737"/>
    </source>
</evidence>
<evidence type="ECO:0000256" key="6">
    <source>
        <dbReference type="ARBA" id="ARBA00022989"/>
    </source>
</evidence>
<evidence type="ECO:0000256" key="7">
    <source>
        <dbReference type="ARBA" id="ARBA00023128"/>
    </source>
</evidence>
<evidence type="ECO:0000256" key="9">
    <source>
        <dbReference type="PROSITE-ProRule" id="PRU00282"/>
    </source>
</evidence>
<feature type="repeat" description="Solcar" evidence="9">
    <location>
        <begin position="111"/>
        <end position="203"/>
    </location>
</feature>
<keyword evidence="8 9" id="KW-0472">Membrane</keyword>
<dbReference type="InterPro" id="IPR018108">
    <property type="entry name" value="MCP_transmembrane"/>
</dbReference>
<name>A0A9P6W977_MAUEX</name>
<organism evidence="12 13">
    <name type="scientific">Maudiozyma exigua</name>
    <name type="common">Yeast</name>
    <name type="synonym">Kazachstania exigua</name>
    <dbReference type="NCBI Taxonomy" id="34358"/>
    <lineage>
        <taxon>Eukaryota</taxon>
        <taxon>Fungi</taxon>
        <taxon>Dikarya</taxon>
        <taxon>Ascomycota</taxon>
        <taxon>Saccharomycotina</taxon>
        <taxon>Saccharomycetes</taxon>
        <taxon>Saccharomycetales</taxon>
        <taxon>Saccharomycetaceae</taxon>
        <taxon>Maudiozyma</taxon>
    </lineage>
</organism>
<dbReference type="PANTHER" id="PTHR45624:SF31">
    <property type="entry name" value="MITOCHONDRIAL ORNITHINE TRANSPORTER 1"/>
    <property type="match status" value="1"/>
</dbReference>
<dbReference type="GO" id="GO:1990575">
    <property type="term" value="P:mitochondrial L-ornithine transmembrane transport"/>
    <property type="evidence" value="ECO:0007669"/>
    <property type="project" value="TreeGrafter"/>
</dbReference>
<feature type="repeat" description="Solcar" evidence="9">
    <location>
        <begin position="16"/>
        <end position="102"/>
    </location>
</feature>
<dbReference type="GO" id="GO:0000064">
    <property type="term" value="F:L-ornithine transmembrane transporter activity"/>
    <property type="evidence" value="ECO:0007669"/>
    <property type="project" value="TreeGrafter"/>
</dbReference>
<keyword evidence="7" id="KW-0496">Mitochondrion</keyword>
<feature type="compositionally biased region" description="Basic and acidic residues" evidence="11">
    <location>
        <begin position="323"/>
        <end position="341"/>
    </location>
</feature>
<dbReference type="InterPro" id="IPR023395">
    <property type="entry name" value="MCP_dom_sf"/>
</dbReference>
<dbReference type="OrthoDB" id="2139348at2759"/>
<evidence type="ECO:0000256" key="10">
    <source>
        <dbReference type="RuleBase" id="RU000488"/>
    </source>
</evidence>
<dbReference type="GO" id="GO:0031966">
    <property type="term" value="C:mitochondrial membrane"/>
    <property type="evidence" value="ECO:0007669"/>
    <property type="project" value="UniProtKB-SubCell"/>
</dbReference>
<dbReference type="AlphaFoldDB" id="A0A9P6W977"/>
<dbReference type="SUPFAM" id="SSF103506">
    <property type="entry name" value="Mitochondrial carrier"/>
    <property type="match status" value="1"/>
</dbReference>
<evidence type="ECO:0000256" key="1">
    <source>
        <dbReference type="ARBA" id="ARBA00004225"/>
    </source>
</evidence>
<feature type="compositionally biased region" description="Basic and acidic residues" evidence="11">
    <location>
        <begin position="356"/>
        <end position="369"/>
    </location>
</feature>
<evidence type="ECO:0000256" key="8">
    <source>
        <dbReference type="ARBA" id="ARBA00023136"/>
    </source>
</evidence>
<feature type="repeat" description="Solcar" evidence="9">
    <location>
        <begin position="216"/>
        <end position="294"/>
    </location>
</feature>
<dbReference type="Gene3D" id="1.50.40.10">
    <property type="entry name" value="Mitochondrial carrier domain"/>
    <property type="match status" value="1"/>
</dbReference>
<evidence type="ECO:0000256" key="3">
    <source>
        <dbReference type="ARBA" id="ARBA00022448"/>
    </source>
</evidence>
<evidence type="ECO:0000256" key="11">
    <source>
        <dbReference type="SAM" id="MobiDB-lite"/>
    </source>
</evidence>
<dbReference type="InterPro" id="IPR050567">
    <property type="entry name" value="Mitochondrial_Carrier"/>
</dbReference>